<dbReference type="AlphaFoldDB" id="A0A8T3UQZ5"/>
<reference evidence="12 13" key="1">
    <citation type="submission" date="2020-09" db="EMBL/GenBank/DDBJ databases">
        <title>Genomic characterization of a novel Parvarchaeota family in acid mine drainage sediments.</title>
        <authorList>
            <person name="Luo Z.-H."/>
        </authorList>
    </citation>
    <scope>NUCLEOTIDE SEQUENCE [LARGE SCALE GENOMIC DNA]</scope>
    <source>
        <strain evidence="12">MAS1_bins.189</strain>
    </source>
</reference>
<evidence type="ECO:0000256" key="6">
    <source>
        <dbReference type="ARBA" id="ARBA00023235"/>
    </source>
</evidence>
<evidence type="ECO:0000256" key="5">
    <source>
        <dbReference type="ARBA" id="ARBA00022842"/>
    </source>
</evidence>
<evidence type="ECO:0000259" key="9">
    <source>
        <dbReference type="Pfam" id="PF02878"/>
    </source>
</evidence>
<feature type="domain" description="Alpha-D-phosphohexomutase alpha/beta/alpha" evidence="10">
    <location>
        <begin position="149"/>
        <end position="234"/>
    </location>
</feature>
<dbReference type="SUPFAM" id="SSF53738">
    <property type="entry name" value="Phosphoglucomutase, first 3 domains"/>
    <property type="match status" value="3"/>
</dbReference>
<accession>A0A8T3UQZ5</accession>
<dbReference type="GO" id="GO:0000287">
    <property type="term" value="F:magnesium ion binding"/>
    <property type="evidence" value="ECO:0007669"/>
    <property type="project" value="InterPro"/>
</dbReference>
<dbReference type="SUPFAM" id="SSF55957">
    <property type="entry name" value="Phosphoglucomutase, C-terminal domain"/>
    <property type="match status" value="1"/>
</dbReference>
<dbReference type="PRINTS" id="PR00509">
    <property type="entry name" value="PGMPMM"/>
</dbReference>
<dbReference type="InterPro" id="IPR005841">
    <property type="entry name" value="Alpha-D-phosphohexomutase_SF"/>
</dbReference>
<name>A0A8T3UQZ5_9ARCH</name>
<feature type="domain" description="Alpha-D-phosphohexomutase alpha/beta/alpha" evidence="9">
    <location>
        <begin position="3"/>
        <end position="122"/>
    </location>
</feature>
<evidence type="ECO:0008006" key="14">
    <source>
        <dbReference type="Google" id="ProtNLM"/>
    </source>
</evidence>
<evidence type="ECO:0000256" key="4">
    <source>
        <dbReference type="ARBA" id="ARBA00022723"/>
    </source>
</evidence>
<organism evidence="12 13">
    <name type="scientific">Candidatus Acidifodinimicrobium mancum</name>
    <dbReference type="NCBI Taxonomy" id="2898728"/>
    <lineage>
        <taxon>Archaea</taxon>
        <taxon>Candidatus Parvarchaeota</taxon>
        <taxon>Candidatus Acidifodinimicrobiaceae</taxon>
        <taxon>Candidatus Acidifodinimicrobium</taxon>
    </lineage>
</organism>
<dbReference type="Gene3D" id="3.30.310.50">
    <property type="entry name" value="Alpha-D-phosphohexomutase, C-terminal domain"/>
    <property type="match status" value="1"/>
</dbReference>
<dbReference type="InterPro" id="IPR005844">
    <property type="entry name" value="A-D-PHexomutase_a/b/a-I"/>
</dbReference>
<protein>
    <recommendedName>
        <fullName evidence="14">Phosphoglucosamine mutase</fullName>
    </recommendedName>
</protein>
<evidence type="ECO:0000259" key="8">
    <source>
        <dbReference type="Pfam" id="PF00408"/>
    </source>
</evidence>
<evidence type="ECO:0000313" key="12">
    <source>
        <dbReference type="EMBL" id="MBE5728332.1"/>
    </source>
</evidence>
<evidence type="ECO:0000256" key="2">
    <source>
        <dbReference type="ARBA" id="ARBA00010231"/>
    </source>
</evidence>
<proteinExistence type="inferred from homology"/>
<dbReference type="Pfam" id="PF02880">
    <property type="entry name" value="PGM_PMM_III"/>
    <property type="match status" value="1"/>
</dbReference>
<dbReference type="InterPro" id="IPR005845">
    <property type="entry name" value="A-D-PHexomutase_a/b/a-II"/>
</dbReference>
<dbReference type="Gene3D" id="3.40.120.10">
    <property type="entry name" value="Alpha-D-Glucose-1,6-Bisphosphate, subunit A, domain 3"/>
    <property type="match status" value="3"/>
</dbReference>
<evidence type="ECO:0000259" key="11">
    <source>
        <dbReference type="Pfam" id="PF02880"/>
    </source>
</evidence>
<dbReference type="GO" id="GO:0005975">
    <property type="term" value="P:carbohydrate metabolic process"/>
    <property type="evidence" value="ECO:0007669"/>
    <property type="project" value="InterPro"/>
</dbReference>
<dbReference type="PROSITE" id="PS00710">
    <property type="entry name" value="PGM_PMM"/>
    <property type="match status" value="1"/>
</dbReference>
<keyword evidence="6" id="KW-0413">Isomerase</keyword>
<evidence type="ECO:0000259" key="10">
    <source>
        <dbReference type="Pfam" id="PF02879"/>
    </source>
</evidence>
<dbReference type="InterPro" id="IPR005846">
    <property type="entry name" value="A-D-PHexomutase_a/b/a-III"/>
</dbReference>
<gene>
    <name evidence="12" type="ORF">IHE51_00535</name>
</gene>
<dbReference type="Pfam" id="PF00408">
    <property type="entry name" value="PGM_PMM_IV"/>
    <property type="match status" value="1"/>
</dbReference>
<feature type="domain" description="Alpha-D-phosphohexomutase C-terminal" evidence="8">
    <location>
        <begin position="349"/>
        <end position="404"/>
    </location>
</feature>
<dbReference type="Pfam" id="PF02879">
    <property type="entry name" value="PGM_PMM_II"/>
    <property type="match status" value="1"/>
</dbReference>
<comment type="caution">
    <text evidence="12">The sequence shown here is derived from an EMBL/GenBank/DDBJ whole genome shotgun (WGS) entry which is preliminary data.</text>
</comment>
<comment type="similarity">
    <text evidence="2 7">Belongs to the phosphohexose mutase family.</text>
</comment>
<dbReference type="PANTHER" id="PTHR43771">
    <property type="entry name" value="PHOSPHOMANNOMUTASE"/>
    <property type="match status" value="1"/>
</dbReference>
<dbReference type="PANTHER" id="PTHR43771:SF1">
    <property type="entry name" value="PHOSPHOMANNOMUTASE"/>
    <property type="match status" value="1"/>
</dbReference>
<dbReference type="EMBL" id="JADFAR010000005">
    <property type="protein sequence ID" value="MBE5728332.1"/>
    <property type="molecule type" value="Genomic_DNA"/>
</dbReference>
<dbReference type="InterPro" id="IPR036900">
    <property type="entry name" value="A-D-PHexomutase_C_sf"/>
</dbReference>
<evidence type="ECO:0000256" key="3">
    <source>
        <dbReference type="ARBA" id="ARBA00022553"/>
    </source>
</evidence>
<dbReference type="Pfam" id="PF02878">
    <property type="entry name" value="PGM_PMM_I"/>
    <property type="match status" value="1"/>
</dbReference>
<evidence type="ECO:0000313" key="13">
    <source>
        <dbReference type="Proteomes" id="UP000718571"/>
    </source>
</evidence>
<dbReference type="InterPro" id="IPR005843">
    <property type="entry name" value="A-D-PHexomutase_C"/>
</dbReference>
<dbReference type="InterPro" id="IPR016066">
    <property type="entry name" value="A-D-PHexomutase_CS"/>
</dbReference>
<comment type="cofactor">
    <cofactor evidence="1">
        <name>Mg(2+)</name>
        <dbReference type="ChEBI" id="CHEBI:18420"/>
    </cofactor>
</comment>
<dbReference type="GO" id="GO:0016868">
    <property type="term" value="F:intramolecular phosphotransferase activity"/>
    <property type="evidence" value="ECO:0007669"/>
    <property type="project" value="InterPro"/>
</dbReference>
<dbReference type="InterPro" id="IPR016055">
    <property type="entry name" value="A-D-PHexomutase_a/b/a-I/II/III"/>
</dbReference>
<sequence length="419" mass="47199">MDIFKAYDIRGLYPQELNEEIAEDIGRAIGSMVRKKRIYVGNDTRVGTYKIKDSFLRGLLSTGARVIDVGMAPIAVPALASFDNKTYSVCITASHNPPQYTGILPFYMGKSVRPQKVKEIYESKSFLTGKGSLKKKDYQTKYLLRITKGMKDLKFKVGVDAMGGSGTFASKLALNIVGAEPKLLHPSISMDFFGMTPEPSKEHMAGLSKFVVENHLDVGVQLDGDADRLDFTDEFGNFIDPVTSALMFIKYMKIKEAIINVSCPSIFKRFTNVKFVPVGRPNMEGAKFGFETSSHYYFGDYFPASDALLPMVLMLNVMKTSGKRMSELVKEMPKVYYEIVPIRMKDDNEINSAMKSAEKEMEKYGKVDRTDGVKVYFDNGSVLVRRSETEPLIRVFYEGVDEGSFLKMKELAYKIMPWK</sequence>
<evidence type="ECO:0000256" key="7">
    <source>
        <dbReference type="RuleBase" id="RU004326"/>
    </source>
</evidence>
<keyword evidence="3" id="KW-0597">Phosphoprotein</keyword>
<keyword evidence="4 7" id="KW-0479">Metal-binding</keyword>
<dbReference type="Proteomes" id="UP000718571">
    <property type="component" value="Unassembled WGS sequence"/>
</dbReference>
<keyword evidence="5 7" id="KW-0460">Magnesium</keyword>
<feature type="domain" description="Alpha-D-phosphohexomutase alpha/beta/alpha" evidence="11">
    <location>
        <begin position="284"/>
        <end position="336"/>
    </location>
</feature>
<evidence type="ECO:0000256" key="1">
    <source>
        <dbReference type="ARBA" id="ARBA00001946"/>
    </source>
</evidence>